<evidence type="ECO:0000256" key="2">
    <source>
        <dbReference type="SAM" id="MobiDB-lite"/>
    </source>
</evidence>
<dbReference type="GeneID" id="20315348"/>
<feature type="compositionally biased region" description="Polar residues" evidence="2">
    <location>
        <begin position="1081"/>
        <end position="1093"/>
    </location>
</feature>
<feature type="compositionally biased region" description="Basic and acidic residues" evidence="2">
    <location>
        <begin position="265"/>
        <end position="276"/>
    </location>
</feature>
<dbReference type="CTD" id="20315348"/>
<reference evidence="4 5" key="1">
    <citation type="submission" date="2013-11" db="EMBL/GenBank/DDBJ databases">
        <title>Opisthorchis viverrini - life in the bile duct.</title>
        <authorList>
            <person name="Young N.D."/>
            <person name="Nagarajan N."/>
            <person name="Lin S.J."/>
            <person name="Korhonen P.K."/>
            <person name="Jex A.R."/>
            <person name="Hall R.S."/>
            <person name="Safavi-Hemami H."/>
            <person name="Kaewkong W."/>
            <person name="Bertrand D."/>
            <person name="Gao S."/>
            <person name="Seet Q."/>
            <person name="Wongkham S."/>
            <person name="Teh B.T."/>
            <person name="Wongkham C."/>
            <person name="Intapan P.M."/>
            <person name="Maleewong W."/>
            <person name="Yang X."/>
            <person name="Hu M."/>
            <person name="Wang Z."/>
            <person name="Hofmann A."/>
            <person name="Sternberg P.W."/>
            <person name="Tan P."/>
            <person name="Wang J."/>
            <person name="Gasser R.B."/>
        </authorList>
    </citation>
    <scope>NUCLEOTIDE SEQUENCE [LARGE SCALE GENOMIC DNA]</scope>
</reference>
<dbReference type="CDD" id="cd17117">
    <property type="entry name" value="RA_ANKFN1_like"/>
    <property type="match status" value="1"/>
</dbReference>
<dbReference type="GO" id="GO:0000132">
    <property type="term" value="P:establishment of mitotic spindle orientation"/>
    <property type="evidence" value="ECO:0007669"/>
    <property type="project" value="TreeGrafter"/>
</dbReference>
<feature type="compositionally biased region" description="Basic residues" evidence="2">
    <location>
        <begin position="210"/>
        <end position="225"/>
    </location>
</feature>
<keyword evidence="5" id="KW-1185">Reference proteome</keyword>
<evidence type="ECO:0000256" key="1">
    <source>
        <dbReference type="SAM" id="Coils"/>
    </source>
</evidence>
<dbReference type="GO" id="GO:0061172">
    <property type="term" value="P:regulation of establishment of bipolar cell polarity"/>
    <property type="evidence" value="ECO:0007669"/>
    <property type="project" value="TreeGrafter"/>
</dbReference>
<accession>A0A075AJ71</accession>
<feature type="region of interest" description="Disordered" evidence="2">
    <location>
        <begin position="679"/>
        <end position="698"/>
    </location>
</feature>
<dbReference type="PROSITE" id="PS50200">
    <property type="entry name" value="RA"/>
    <property type="match status" value="1"/>
</dbReference>
<dbReference type="STRING" id="6198.A0A075AJ71"/>
<dbReference type="EMBL" id="KL596630">
    <property type="protein sequence ID" value="KER32874.1"/>
    <property type="molecule type" value="Genomic_DNA"/>
</dbReference>
<feature type="domain" description="Ras-associating" evidence="3">
    <location>
        <begin position="1540"/>
        <end position="1650"/>
    </location>
</feature>
<feature type="compositionally biased region" description="Low complexity" evidence="2">
    <location>
        <begin position="1054"/>
        <end position="1076"/>
    </location>
</feature>
<feature type="region of interest" description="Disordered" evidence="2">
    <location>
        <begin position="174"/>
        <end position="301"/>
    </location>
</feature>
<dbReference type="SMART" id="SM00060">
    <property type="entry name" value="FN3"/>
    <property type="match status" value="1"/>
</dbReference>
<gene>
    <name evidence="4" type="ORF">T265_01160</name>
</gene>
<proteinExistence type="predicted"/>
<evidence type="ECO:0000259" key="3">
    <source>
        <dbReference type="PROSITE" id="PS50200"/>
    </source>
</evidence>
<feature type="compositionally biased region" description="Basic and acidic residues" evidence="2">
    <location>
        <begin position="679"/>
        <end position="688"/>
    </location>
</feature>
<sequence length="1723" mass="192268">MLTSALNFLTDKRKRFNRSDTVPVFSIDNEVEKGILSDPVAQDVRTFDDSELDIGGRNINQCKSITNSASMLKLPSQPVCFIDGDKDVNLTNQVIESSHSGTACGAMKGEQTAQTNNLEVNVAKMLSTVKDFDTNSISTVHDENAHQTVVFQKHAQQTVRYYSPDGQLSEELRTKPNETNIKRSHSNITKPSESKGTVTVTQPASCSKNRTARIRSRVTKSKLQRSRSSAQISRSGASTEVTYPKTNHTRSTSNQRDPTVGPDAGVREESGTESKQRSRKRGRNWTDRGRRSRSVNVLGKSPSPCVGVHKDLYDLLSRIAGRGTSDRFYRIRVPDFPVMPSTTRPARHPPKKELHDAGIAFTQTSSENIMGPAELALTGAALLGCSNASGAHSKLNRYAVVRRLRRNNSTINWPLSRQTVECDLSQCEPTSQNAGDLLLPSRTKTVSHGEHTPVSPELYHTLKEVFSYVEQNELEYMLKEFKKIYSLSIELKLGKHNQCNTFGLSLLDISLLVSSLEMTLYLMALDFQLGPELNDPLTNIPTCILGRDPLKCHLARCVGETEVHLVSLKNEVKALVSKSNELGRPNLAGSAEDINNAGASELSLTRTSLFSEIADKERQIAEQEDNKKYLAKLHNGLNRFPLFPPSPTKVVLMVSSPNSILIRITPPRVTNITRHSVDHTAEEDRTDSMDDTTSCESSTEEFSEGRRINCADSYGNFILRYRIEWSSSVEFGEKETAYCIVEPPVRLDKLFNSVSAPSSRYFKSSLFRTGFYELTDLQPDKFIFVRVYSYSVRGWSEPCYAKPRCIRPSSWFEALPILSKSTESTDSSELSTAAGHEGVVAPLRYVGNSLSEEFRSVKQLLDQQIFLWVHKPSNLTGTEGVGHGSSPVNDDGLKRTKSPMIQRKRSFRFPFTSKSIKFVKQTKTGVYLALLCHTDFQMDDLDGEKGSKCQIVSVDDCLPMICVTREEIASASSFYSDISWFSRLVADPSIGPDLQLINEHILRIPTPNNLQLRYQLLDALTKLQVALGSCNVGSVYPELFRGKMLDLTITTPTQQTSATTATATAASIESTESISADEPSDSQTSTQHDLTTPHSSSSILVLVRHVRNMSDISLSNGMRWIPLHKFLRQNKVNSENFCPIGLDSEPGSKIQACETDKEGKPVCRTEPMTLSPEANLLMRLDSLMQYSSASNQRLPPGLYVTFVQMQARLNQQANILVSKASDTPFMLPTERVRKRSHVTCAEWTALCQLQNTKDENRATYHEDLSHSGDYKYRFVKQLYRASTRLVRRLQVTEEESKQLRIYLPEVVRISPQHSLILLFPAADQVCLPPTSTIASPLPTCAWCSMAFFERNLGMTYDPLYHCRISSLLAILDLLVPLSVFVQRQCISDSEWSQNSDRTSALQSIQQQIESLFSGKRWLSEAIGTARDRKRSTQPATTLLSNLRFSSGPPLHAPRALARNIKLFQSTGSLDERFPSGGPLNSAKIGPGNRYTNAYRSQDVQCEVDSRSGDTDRVLSGISREMDESRVGYESVPSSTSSDKPPNILRVYAEYPTGLASGTSVRIKVGLKTTAKSIARVVVEKLAETAQRTQYRKVSDRPVDSGLLSVEQITKEYCLIVSVDGTERCLPETIRPLLLQQPWRDGRFSVRSLEDWKSKISPTRTYLIAEQILPTSSCENLTFIQTTFRPLRPARAKLIQVAVEFFHAKTRPPLTVYLDGRPVSTVPK</sequence>
<feature type="compositionally biased region" description="Polar residues" evidence="2">
    <location>
        <begin position="186"/>
        <end position="209"/>
    </location>
</feature>
<keyword evidence="1" id="KW-0175">Coiled coil</keyword>
<name>A0A075AJ71_OPIVI</name>
<evidence type="ECO:0000313" key="5">
    <source>
        <dbReference type="Proteomes" id="UP000054324"/>
    </source>
</evidence>
<dbReference type="GO" id="GO:0007165">
    <property type="term" value="P:signal transduction"/>
    <property type="evidence" value="ECO:0007669"/>
    <property type="project" value="InterPro"/>
</dbReference>
<dbReference type="OrthoDB" id="2428204at2759"/>
<dbReference type="RefSeq" id="XP_009163385.1">
    <property type="nucleotide sequence ID" value="XM_009165121.1"/>
</dbReference>
<dbReference type="KEGG" id="ovi:T265_01160"/>
<dbReference type="GO" id="GO:0005819">
    <property type="term" value="C:spindle"/>
    <property type="evidence" value="ECO:0007669"/>
    <property type="project" value="TreeGrafter"/>
</dbReference>
<dbReference type="PANTHER" id="PTHR21437">
    <property type="entry name" value="WIDE AWAKE"/>
    <property type="match status" value="1"/>
</dbReference>
<dbReference type="InterPro" id="IPR003961">
    <property type="entry name" value="FN3_dom"/>
</dbReference>
<dbReference type="Proteomes" id="UP000054324">
    <property type="component" value="Unassembled WGS sequence"/>
</dbReference>
<dbReference type="PANTHER" id="PTHR21437:SF1">
    <property type="entry name" value="WIDE AWAKE"/>
    <property type="match status" value="1"/>
</dbReference>
<protein>
    <recommendedName>
        <fullName evidence="3">Ras-associating domain-containing protein</fullName>
    </recommendedName>
</protein>
<dbReference type="InterPro" id="IPR000159">
    <property type="entry name" value="RA_dom"/>
</dbReference>
<dbReference type="InterPro" id="IPR039269">
    <property type="entry name" value="ANKFN1"/>
</dbReference>
<feature type="coiled-coil region" evidence="1">
    <location>
        <begin position="606"/>
        <end position="633"/>
    </location>
</feature>
<organism evidence="4 5">
    <name type="scientific">Opisthorchis viverrini</name>
    <name type="common">Southeast Asian liver fluke</name>
    <dbReference type="NCBI Taxonomy" id="6198"/>
    <lineage>
        <taxon>Eukaryota</taxon>
        <taxon>Metazoa</taxon>
        <taxon>Spiralia</taxon>
        <taxon>Lophotrochozoa</taxon>
        <taxon>Platyhelminthes</taxon>
        <taxon>Trematoda</taxon>
        <taxon>Digenea</taxon>
        <taxon>Opisthorchiida</taxon>
        <taxon>Opisthorchiata</taxon>
        <taxon>Opisthorchiidae</taxon>
        <taxon>Opisthorchis</taxon>
    </lineage>
</organism>
<feature type="compositionally biased region" description="Polar residues" evidence="2">
    <location>
        <begin position="239"/>
        <end position="257"/>
    </location>
</feature>
<feature type="compositionally biased region" description="Low complexity" evidence="2">
    <location>
        <begin position="226"/>
        <end position="238"/>
    </location>
</feature>
<feature type="region of interest" description="Disordered" evidence="2">
    <location>
        <begin position="1054"/>
        <end position="1093"/>
    </location>
</feature>
<evidence type="ECO:0000313" key="4">
    <source>
        <dbReference type="EMBL" id="KER32874.1"/>
    </source>
</evidence>